<sequence>MRVRVEVDHCSKSQKRKMTMVEVASIFAWMRCKPVKLRAFVYGDRDRERAQARGTAKGKGKDDGLTPEQRRESDGKALQEKAAKKAAKGAGSGHSEGEEIISGAQRVHVPEFLAFESWLRGKALDPSKYKQHLGVIGKYRIANMTSLDSSLGPEIDLKVNVDISPDMKLEDLKLYDLIFFLVVLRF</sequence>
<evidence type="ECO:0000313" key="5">
    <source>
        <dbReference type="Proteomes" id="UP000306102"/>
    </source>
</evidence>
<evidence type="ECO:0000256" key="1">
    <source>
        <dbReference type="ARBA" id="ARBA00007309"/>
    </source>
</evidence>
<dbReference type="Pfam" id="PF04419">
    <property type="entry name" value="SERF-like_N"/>
    <property type="match status" value="1"/>
</dbReference>
<feature type="domain" description="Small EDRK-rich factor-like N-terminal" evidence="3">
    <location>
        <begin position="44"/>
        <end position="71"/>
    </location>
</feature>
<dbReference type="PANTHER" id="PTHR13596:SF0">
    <property type="entry name" value="SI:CH211-39K3.2-RELATED"/>
    <property type="match status" value="1"/>
</dbReference>
<gene>
    <name evidence="4" type="ORF">TEA_009341</name>
</gene>
<accession>A0A4S4CXY1</accession>
<protein>
    <recommendedName>
        <fullName evidence="3">Small EDRK-rich factor-like N-terminal domain-containing protein</fullName>
    </recommendedName>
</protein>
<dbReference type="AlphaFoldDB" id="A0A4S4CXY1"/>
<evidence type="ECO:0000259" key="3">
    <source>
        <dbReference type="Pfam" id="PF04419"/>
    </source>
</evidence>
<evidence type="ECO:0000256" key="2">
    <source>
        <dbReference type="SAM" id="MobiDB-lite"/>
    </source>
</evidence>
<feature type="compositionally biased region" description="Basic and acidic residues" evidence="2">
    <location>
        <begin position="59"/>
        <end position="83"/>
    </location>
</feature>
<dbReference type="InterPro" id="IPR040211">
    <property type="entry name" value="SERF1/2-like"/>
</dbReference>
<comment type="caution">
    <text evidence="4">The sequence shown here is derived from an EMBL/GenBank/DDBJ whole genome shotgun (WGS) entry which is preliminary data.</text>
</comment>
<dbReference type="STRING" id="542762.A0A4S4CXY1"/>
<proteinExistence type="inferred from homology"/>
<reference evidence="4 5" key="1">
    <citation type="journal article" date="2018" name="Proc. Natl. Acad. Sci. U.S.A.">
        <title>Draft genome sequence of Camellia sinensis var. sinensis provides insights into the evolution of the tea genome and tea quality.</title>
        <authorList>
            <person name="Wei C."/>
            <person name="Yang H."/>
            <person name="Wang S."/>
            <person name="Zhao J."/>
            <person name="Liu C."/>
            <person name="Gao L."/>
            <person name="Xia E."/>
            <person name="Lu Y."/>
            <person name="Tai Y."/>
            <person name="She G."/>
            <person name="Sun J."/>
            <person name="Cao H."/>
            <person name="Tong W."/>
            <person name="Gao Q."/>
            <person name="Li Y."/>
            <person name="Deng W."/>
            <person name="Jiang X."/>
            <person name="Wang W."/>
            <person name="Chen Q."/>
            <person name="Zhang S."/>
            <person name="Li H."/>
            <person name="Wu J."/>
            <person name="Wang P."/>
            <person name="Li P."/>
            <person name="Shi C."/>
            <person name="Zheng F."/>
            <person name="Jian J."/>
            <person name="Huang B."/>
            <person name="Shan D."/>
            <person name="Shi M."/>
            <person name="Fang C."/>
            <person name="Yue Y."/>
            <person name="Li F."/>
            <person name="Li D."/>
            <person name="Wei S."/>
            <person name="Han B."/>
            <person name="Jiang C."/>
            <person name="Yin Y."/>
            <person name="Xia T."/>
            <person name="Zhang Z."/>
            <person name="Bennetzen J.L."/>
            <person name="Zhao S."/>
            <person name="Wan X."/>
        </authorList>
    </citation>
    <scope>NUCLEOTIDE SEQUENCE [LARGE SCALE GENOMIC DNA]</scope>
    <source>
        <strain evidence="5">cv. Shuchazao</strain>
        <tissue evidence="4">Leaf</tissue>
    </source>
</reference>
<feature type="region of interest" description="Disordered" evidence="2">
    <location>
        <begin position="48"/>
        <end position="97"/>
    </location>
</feature>
<name>A0A4S4CXY1_CAMSN</name>
<dbReference type="Proteomes" id="UP000306102">
    <property type="component" value="Unassembled WGS sequence"/>
</dbReference>
<dbReference type="InterPro" id="IPR007513">
    <property type="entry name" value="SERF-like_N"/>
</dbReference>
<dbReference type="EMBL" id="SDRB02013527">
    <property type="protein sequence ID" value="THF94744.1"/>
    <property type="molecule type" value="Genomic_DNA"/>
</dbReference>
<organism evidence="4 5">
    <name type="scientific">Camellia sinensis var. sinensis</name>
    <name type="common">China tea</name>
    <dbReference type="NCBI Taxonomy" id="542762"/>
    <lineage>
        <taxon>Eukaryota</taxon>
        <taxon>Viridiplantae</taxon>
        <taxon>Streptophyta</taxon>
        <taxon>Embryophyta</taxon>
        <taxon>Tracheophyta</taxon>
        <taxon>Spermatophyta</taxon>
        <taxon>Magnoliopsida</taxon>
        <taxon>eudicotyledons</taxon>
        <taxon>Gunneridae</taxon>
        <taxon>Pentapetalae</taxon>
        <taxon>asterids</taxon>
        <taxon>Ericales</taxon>
        <taxon>Theaceae</taxon>
        <taxon>Camellia</taxon>
    </lineage>
</organism>
<dbReference type="PANTHER" id="PTHR13596">
    <property type="entry name" value="SMALL EDRK-RICH FACTOR 1"/>
    <property type="match status" value="1"/>
</dbReference>
<comment type="similarity">
    <text evidence="1">Belongs to the SERF family.</text>
</comment>
<evidence type="ECO:0000313" key="4">
    <source>
        <dbReference type="EMBL" id="THF94744.1"/>
    </source>
</evidence>
<keyword evidence="5" id="KW-1185">Reference proteome</keyword>